<feature type="disulfide bond" evidence="2">
    <location>
        <begin position="29"/>
        <end position="72"/>
    </location>
</feature>
<keyword evidence="4" id="KW-0472">Membrane</keyword>
<proteinExistence type="predicted"/>
<keyword evidence="1 2" id="KW-1015">Disulfide bond</keyword>
<name>A0A8D2CTU8_SCIVU</name>
<feature type="region of interest" description="Disordered" evidence="3">
    <location>
        <begin position="1"/>
        <end position="27"/>
    </location>
</feature>
<dbReference type="SMART" id="SM00032">
    <property type="entry name" value="CCP"/>
    <property type="match status" value="1"/>
</dbReference>
<reference evidence="6" key="2">
    <citation type="submission" date="2025-09" db="UniProtKB">
        <authorList>
            <consortium name="Ensembl"/>
        </authorList>
    </citation>
    <scope>IDENTIFICATION</scope>
</reference>
<evidence type="ECO:0000256" key="1">
    <source>
        <dbReference type="ARBA" id="ARBA00023157"/>
    </source>
</evidence>
<accession>A0A8D2CTU8</accession>
<evidence type="ECO:0000256" key="3">
    <source>
        <dbReference type="SAM" id="MobiDB-lite"/>
    </source>
</evidence>
<dbReference type="CDD" id="cd00033">
    <property type="entry name" value="CCP"/>
    <property type="match status" value="1"/>
</dbReference>
<dbReference type="Pfam" id="PF00084">
    <property type="entry name" value="Sushi"/>
    <property type="match status" value="1"/>
</dbReference>
<dbReference type="PROSITE" id="PS50923">
    <property type="entry name" value="SUSHI"/>
    <property type="match status" value="1"/>
</dbReference>
<dbReference type="InterPro" id="IPR035976">
    <property type="entry name" value="Sushi/SCR/CCP_sf"/>
</dbReference>
<feature type="transmembrane region" description="Helical" evidence="4">
    <location>
        <begin position="101"/>
        <end position="126"/>
    </location>
</feature>
<keyword evidence="4" id="KW-0812">Transmembrane</keyword>
<evidence type="ECO:0000313" key="6">
    <source>
        <dbReference type="Ensembl" id="ENSSVLP00005014852.1"/>
    </source>
</evidence>
<dbReference type="GO" id="GO:0005886">
    <property type="term" value="C:plasma membrane"/>
    <property type="evidence" value="ECO:0007669"/>
    <property type="project" value="Ensembl"/>
</dbReference>
<keyword evidence="2" id="KW-0768">Sushi</keyword>
<evidence type="ECO:0000256" key="2">
    <source>
        <dbReference type="PROSITE-ProRule" id="PRU00302"/>
    </source>
</evidence>
<reference evidence="6" key="1">
    <citation type="submission" date="2025-08" db="UniProtKB">
        <authorList>
            <consortium name="Ensembl"/>
        </authorList>
    </citation>
    <scope>IDENTIFICATION</scope>
</reference>
<dbReference type="AlphaFoldDB" id="A0A8D2CTU8"/>
<organism evidence="6 7">
    <name type="scientific">Sciurus vulgaris</name>
    <name type="common">Eurasian red squirrel</name>
    <dbReference type="NCBI Taxonomy" id="55149"/>
    <lineage>
        <taxon>Eukaryota</taxon>
        <taxon>Metazoa</taxon>
        <taxon>Chordata</taxon>
        <taxon>Craniata</taxon>
        <taxon>Vertebrata</taxon>
        <taxon>Euteleostomi</taxon>
        <taxon>Mammalia</taxon>
        <taxon>Eutheria</taxon>
        <taxon>Euarchontoglires</taxon>
        <taxon>Glires</taxon>
        <taxon>Rodentia</taxon>
        <taxon>Sciuromorpha</taxon>
        <taxon>Sciuridae</taxon>
        <taxon>Sciurinae</taxon>
        <taxon>Sciurini</taxon>
        <taxon>Sciurus</taxon>
    </lineage>
</organism>
<keyword evidence="7" id="KW-1185">Reference proteome</keyword>
<sequence>MPATLSSRARRRGRAGSATSAPGNRTGTCARLQLPPKGTFQVLHGDGTSVGTVLVFHCPSGHQMVGSGLLTCAWKGSIADWSSGTPTCKSVPPHEAFGFKVAVIASIVSCAIILLMSVAFLTCCLLKCVKKSEQRRSNRTAQLWHQLRGEDLETVQAAYLGLKVHNKPRSQPSQAQDNRSFTTDLSEGIRQLAGVTPSVDKDPGPSSPSCSSCTRVVVHTVNPGKVLLSSGPASRMPTRSTMYLPG</sequence>
<protein>
    <submittedName>
        <fullName evidence="6">Sushi domain containing 3</fullName>
    </submittedName>
</protein>
<dbReference type="InterPro" id="IPR000436">
    <property type="entry name" value="Sushi_SCR_CCP_dom"/>
</dbReference>
<dbReference type="SUPFAM" id="SSF57535">
    <property type="entry name" value="Complement control module/SCR domain"/>
    <property type="match status" value="1"/>
</dbReference>
<evidence type="ECO:0000259" key="5">
    <source>
        <dbReference type="PROSITE" id="PS50923"/>
    </source>
</evidence>
<dbReference type="GeneTree" id="ENSGT00390000006976"/>
<dbReference type="PANTHER" id="PTHR46879">
    <property type="entry name" value="SUSHI DOMAIN-CONTAINING PROTEIN 3"/>
    <property type="match status" value="1"/>
</dbReference>
<dbReference type="Ensembl" id="ENSSVLT00005016484.1">
    <property type="protein sequence ID" value="ENSSVLP00005014852.1"/>
    <property type="gene ID" value="ENSSVLG00005011771.1"/>
</dbReference>
<feature type="domain" description="Sushi" evidence="5">
    <location>
        <begin position="27"/>
        <end position="90"/>
    </location>
</feature>
<gene>
    <name evidence="6" type="primary">SUSD3</name>
</gene>
<comment type="caution">
    <text evidence="2">Lacks conserved residue(s) required for the propagation of feature annotation.</text>
</comment>
<dbReference type="Gene3D" id="2.10.70.10">
    <property type="entry name" value="Complement Module, domain 1"/>
    <property type="match status" value="1"/>
</dbReference>
<keyword evidence="4" id="KW-1133">Transmembrane helix</keyword>
<evidence type="ECO:0000313" key="7">
    <source>
        <dbReference type="Proteomes" id="UP000694564"/>
    </source>
</evidence>
<dbReference type="Proteomes" id="UP000694564">
    <property type="component" value="Chromosome 13"/>
</dbReference>
<dbReference type="InterPro" id="IPR053067">
    <property type="entry name" value="SUSD3"/>
</dbReference>
<evidence type="ECO:0000256" key="4">
    <source>
        <dbReference type="SAM" id="Phobius"/>
    </source>
</evidence>
<dbReference type="PANTHER" id="PTHR46879:SF1">
    <property type="entry name" value="SUSHI DOMAIN-CONTAINING PROTEIN 3"/>
    <property type="match status" value="1"/>
</dbReference>